<evidence type="ECO:0008006" key="3">
    <source>
        <dbReference type="Google" id="ProtNLM"/>
    </source>
</evidence>
<dbReference type="AlphaFoldDB" id="A0A4U7JD88"/>
<reference evidence="1 2" key="1">
    <citation type="submission" date="2020-09" db="EMBL/GenBank/DDBJ databases">
        <title>Characterization and genome sequencing of Ruminiclostridium sp. nov. MA18.</title>
        <authorList>
            <person name="Rettenmaier R."/>
            <person name="Kowollik M.-L."/>
            <person name="Liebl W."/>
            <person name="Zverlov V."/>
        </authorList>
    </citation>
    <scope>NUCLEOTIDE SEQUENCE [LARGE SCALE GENOMIC DNA]</scope>
    <source>
        <strain evidence="1 2">MA18</strain>
    </source>
</reference>
<keyword evidence="2" id="KW-1185">Reference proteome</keyword>
<accession>A0A4U7JD88</accession>
<dbReference type="PANTHER" id="PTHR37804">
    <property type="entry name" value="CDAA REGULATORY PROTEIN CDAR"/>
    <property type="match status" value="1"/>
</dbReference>
<organism evidence="1 2">
    <name type="scientific">Ruminiclostridium herbifermentans</name>
    <dbReference type="NCBI Taxonomy" id="2488810"/>
    <lineage>
        <taxon>Bacteria</taxon>
        <taxon>Bacillati</taxon>
        <taxon>Bacillota</taxon>
        <taxon>Clostridia</taxon>
        <taxon>Eubacteriales</taxon>
        <taxon>Oscillospiraceae</taxon>
        <taxon>Ruminiclostridium</taxon>
    </lineage>
</organism>
<gene>
    <name evidence="1" type="ORF">EHE19_006440</name>
</gene>
<dbReference type="KEGG" id="rher:EHE19_006440"/>
<dbReference type="Gene3D" id="2.170.120.30">
    <property type="match status" value="2"/>
</dbReference>
<evidence type="ECO:0000313" key="2">
    <source>
        <dbReference type="Proteomes" id="UP000306409"/>
    </source>
</evidence>
<dbReference type="InterPro" id="IPR012505">
    <property type="entry name" value="YbbR"/>
</dbReference>
<dbReference type="Gene3D" id="2.170.120.40">
    <property type="entry name" value="YbbR-like domain"/>
    <property type="match status" value="2"/>
</dbReference>
<sequence length="404" mass="44602">MKEYLKKDLTYKILSIVFAILLWFTINPVKTGYFTVPINIINEESLKANGLVLNSNSFTKYTTVTVRERVDVLDAIKDSDFEVTLDLSKVKTIEDKVIELNPPLYLGRENISSNSIDIKPKFVELDLGKIEENPFVVQVETSGDLASGYEIITKTANPETVKIEALDSVIANVGAVKTYIDVSGLNRNLQIQKKCKVYNKSGEEMPELSKGLNVIVNIEVGKRVPVIPITEGKPDKDYVEGISKVKPASVLLTEIDGKADTLSQINEVTTVPVNLENATQTFTKQVLLQLPEGVKVVNSSREVSVEVEIIPLVERSFVIVPGNITIIGKTAEENYIYKIIEPVTIKLKGKADDLNKIRATDLIPSIDVEKLDEGMHNALLSVILPSGITQVENVLVPVNITKAE</sequence>
<dbReference type="InterPro" id="IPR053154">
    <property type="entry name" value="c-di-AMP_regulator"/>
</dbReference>
<proteinExistence type="predicted"/>
<name>A0A4U7JD88_9FIRM</name>
<evidence type="ECO:0000313" key="1">
    <source>
        <dbReference type="EMBL" id="QNU68076.1"/>
    </source>
</evidence>
<dbReference type="Proteomes" id="UP000306409">
    <property type="component" value="Chromosome"/>
</dbReference>
<dbReference type="EMBL" id="CP061336">
    <property type="protein sequence ID" value="QNU68076.1"/>
    <property type="molecule type" value="Genomic_DNA"/>
</dbReference>
<dbReference type="Pfam" id="PF07949">
    <property type="entry name" value="YbbR"/>
    <property type="match status" value="4"/>
</dbReference>
<dbReference type="PANTHER" id="PTHR37804:SF1">
    <property type="entry name" value="CDAA REGULATORY PROTEIN CDAR"/>
    <property type="match status" value="1"/>
</dbReference>
<protein>
    <recommendedName>
        <fullName evidence="3">YbbR-like protein</fullName>
    </recommendedName>
</protein>
<dbReference type="OrthoDB" id="2111604at2"/>
<dbReference type="RefSeq" id="WP_137698489.1">
    <property type="nucleotide sequence ID" value="NZ_CP061336.1"/>
</dbReference>